<evidence type="ECO:0000313" key="2">
    <source>
        <dbReference type="Proteomes" id="UP001652662"/>
    </source>
</evidence>
<organism evidence="2 3">
    <name type="scientific">Equus przewalskii</name>
    <name type="common">Przewalski's horse</name>
    <name type="synonym">Equus caballus przewalskii</name>
    <dbReference type="NCBI Taxonomy" id="9798"/>
    <lineage>
        <taxon>Eukaryota</taxon>
        <taxon>Metazoa</taxon>
        <taxon>Chordata</taxon>
        <taxon>Craniata</taxon>
        <taxon>Vertebrata</taxon>
        <taxon>Euteleostomi</taxon>
        <taxon>Mammalia</taxon>
        <taxon>Eutheria</taxon>
        <taxon>Laurasiatheria</taxon>
        <taxon>Perissodactyla</taxon>
        <taxon>Equidae</taxon>
        <taxon>Equus</taxon>
    </lineage>
</organism>
<feature type="compositionally biased region" description="Polar residues" evidence="1">
    <location>
        <begin position="1"/>
        <end position="25"/>
    </location>
</feature>
<evidence type="ECO:0000313" key="3">
    <source>
        <dbReference type="RefSeq" id="XP_070475796.1"/>
    </source>
</evidence>
<proteinExistence type="predicted"/>
<name>A0ABM4PF25_EQUPR</name>
<dbReference type="Proteomes" id="UP001652662">
    <property type="component" value="Chromosome 1"/>
</dbReference>
<feature type="compositionally biased region" description="Basic and acidic residues" evidence="1">
    <location>
        <begin position="28"/>
        <end position="44"/>
    </location>
</feature>
<dbReference type="RefSeq" id="XP_070475796.1">
    <property type="nucleotide sequence ID" value="XM_070619695.1"/>
</dbReference>
<reference evidence="2" key="1">
    <citation type="submission" date="2025-05" db="UniProtKB">
        <authorList>
            <consortium name="RefSeq"/>
        </authorList>
    </citation>
    <scope>NUCLEOTIDE SEQUENCE [LARGE SCALE GENOMIC DNA]</scope>
</reference>
<keyword evidence="2" id="KW-1185">Reference proteome</keyword>
<gene>
    <name evidence="3" type="primary">LOC103559374</name>
</gene>
<evidence type="ECO:0000256" key="1">
    <source>
        <dbReference type="SAM" id="MobiDB-lite"/>
    </source>
</evidence>
<reference evidence="3" key="2">
    <citation type="submission" date="2025-08" db="UniProtKB">
        <authorList>
            <consortium name="RefSeq"/>
        </authorList>
    </citation>
    <scope>IDENTIFICATION</scope>
    <source>
        <tissue evidence="3">Blood</tissue>
    </source>
</reference>
<feature type="region of interest" description="Disordered" evidence="1">
    <location>
        <begin position="1"/>
        <end position="46"/>
    </location>
</feature>
<dbReference type="GeneID" id="103559374"/>
<sequence>MRTEIQTLQQQFQTRSLDQHSSNTRTHVRNEHSEACPRPAEADTRGLGPIGLFEQDSPEDPDAPWSLRTLEHREDAKIGAAPSQAIVDYRQSCNQLGYGILMSHRGLIISIVFACKLLAVNLHVNKNVAIKTNQKQPTDEKFSKGSNVKKEKACEGKRLTCCDAVSHVAYVCTSLKIHL</sequence>
<accession>A0ABM4PF25</accession>
<protein>
    <submittedName>
        <fullName evidence="3">Uncharacterized protein isoform X2</fullName>
    </submittedName>
</protein>